<feature type="transmembrane region" description="Helical" evidence="2">
    <location>
        <begin position="74"/>
        <end position="95"/>
    </location>
</feature>
<dbReference type="Proteomes" id="UP001183388">
    <property type="component" value="Unassembled WGS sequence"/>
</dbReference>
<keyword evidence="4" id="KW-1185">Reference proteome</keyword>
<keyword evidence="2" id="KW-0812">Transmembrane</keyword>
<feature type="transmembrane region" description="Helical" evidence="2">
    <location>
        <begin position="239"/>
        <end position="260"/>
    </location>
</feature>
<feature type="transmembrane region" description="Helical" evidence="2">
    <location>
        <begin position="266"/>
        <end position="289"/>
    </location>
</feature>
<keyword evidence="2" id="KW-1133">Transmembrane helix</keyword>
<protein>
    <recommendedName>
        <fullName evidence="5">EamA domain-containing protein</fullName>
    </recommendedName>
</protein>
<feature type="transmembrane region" description="Helical" evidence="2">
    <location>
        <begin position="133"/>
        <end position="152"/>
    </location>
</feature>
<accession>A0ABU2L9N8</accession>
<dbReference type="InterPro" id="IPR037185">
    <property type="entry name" value="EmrE-like"/>
</dbReference>
<proteinExistence type="predicted"/>
<dbReference type="EMBL" id="JAVREN010000020">
    <property type="protein sequence ID" value="MDT0308286.1"/>
    <property type="molecule type" value="Genomic_DNA"/>
</dbReference>
<keyword evidence="2" id="KW-0472">Membrane</keyword>
<dbReference type="RefSeq" id="WP_311631235.1">
    <property type="nucleotide sequence ID" value="NZ_JAVREN010000020.1"/>
</dbReference>
<sequence length="318" mass="33247">MWWGVAAALLANALYSAGFVLEKRALAALPPVSVRRPLLLIRHLLRSPQWCWGALALGAGFAAQLVVYRTLPVAAAQAVLVSGLVLLLLVSPVLLGERVSGRELRATGGILLALLLVVLSLREDGTEPGTTAPASLILLICVPSLAAGLWTFGSAERRTRRRHRPPTEGVGFAAGIGLIYGVSSLAIKGISGLLPELAAGPAAAPARLLTTPYPYLLLCTGACGLVLSQAALQRCRATLIVPVCTTVSSVFTALLGTLAFRESLPAQPLALTCRLGGAALAVLVLLSLATQERRPADASPTRQEPTAREPLRRPVPEP</sequence>
<evidence type="ECO:0000313" key="4">
    <source>
        <dbReference type="Proteomes" id="UP001183388"/>
    </source>
</evidence>
<feature type="compositionally biased region" description="Basic and acidic residues" evidence="1">
    <location>
        <begin position="305"/>
        <end position="318"/>
    </location>
</feature>
<feature type="transmembrane region" description="Helical" evidence="2">
    <location>
        <begin position="104"/>
        <end position="121"/>
    </location>
</feature>
<feature type="transmembrane region" description="Helical" evidence="2">
    <location>
        <begin position="172"/>
        <end position="193"/>
    </location>
</feature>
<evidence type="ECO:0008006" key="5">
    <source>
        <dbReference type="Google" id="ProtNLM"/>
    </source>
</evidence>
<evidence type="ECO:0000256" key="1">
    <source>
        <dbReference type="SAM" id="MobiDB-lite"/>
    </source>
</evidence>
<name>A0ABU2L9N8_9ACTN</name>
<comment type="caution">
    <text evidence="3">The sequence shown here is derived from an EMBL/GenBank/DDBJ whole genome shotgun (WGS) entry which is preliminary data.</text>
</comment>
<feature type="region of interest" description="Disordered" evidence="1">
    <location>
        <begin position="293"/>
        <end position="318"/>
    </location>
</feature>
<evidence type="ECO:0000313" key="3">
    <source>
        <dbReference type="EMBL" id="MDT0308286.1"/>
    </source>
</evidence>
<dbReference type="SUPFAM" id="SSF103481">
    <property type="entry name" value="Multidrug resistance efflux transporter EmrE"/>
    <property type="match status" value="1"/>
</dbReference>
<reference evidence="4" key="1">
    <citation type="submission" date="2023-07" db="EMBL/GenBank/DDBJ databases">
        <title>30 novel species of actinomycetes from the DSMZ collection.</title>
        <authorList>
            <person name="Nouioui I."/>
        </authorList>
    </citation>
    <scope>NUCLEOTIDE SEQUENCE [LARGE SCALE GENOMIC DNA]</scope>
    <source>
        <strain evidence="4">DSM 44917</strain>
    </source>
</reference>
<organism evidence="3 4">
    <name type="scientific">Streptomyces boetiae</name>
    <dbReference type="NCBI Taxonomy" id="3075541"/>
    <lineage>
        <taxon>Bacteria</taxon>
        <taxon>Bacillati</taxon>
        <taxon>Actinomycetota</taxon>
        <taxon>Actinomycetes</taxon>
        <taxon>Kitasatosporales</taxon>
        <taxon>Streptomycetaceae</taxon>
        <taxon>Streptomyces</taxon>
    </lineage>
</organism>
<dbReference type="PANTHER" id="PTHR40761:SF1">
    <property type="entry name" value="CONSERVED INTEGRAL MEMBRANE ALANINE VALINE AND LEUCINE RICH PROTEIN-RELATED"/>
    <property type="match status" value="1"/>
</dbReference>
<feature type="transmembrane region" description="Helical" evidence="2">
    <location>
        <begin position="6"/>
        <end position="29"/>
    </location>
</feature>
<feature type="transmembrane region" description="Helical" evidence="2">
    <location>
        <begin position="50"/>
        <end position="68"/>
    </location>
</feature>
<feature type="transmembrane region" description="Helical" evidence="2">
    <location>
        <begin position="213"/>
        <end position="232"/>
    </location>
</feature>
<dbReference type="PANTHER" id="PTHR40761">
    <property type="entry name" value="CONSERVED INTEGRAL MEMBRANE ALANINE VALINE AND LEUCINE RICH PROTEIN-RELATED"/>
    <property type="match status" value="1"/>
</dbReference>
<evidence type="ECO:0000256" key="2">
    <source>
        <dbReference type="SAM" id="Phobius"/>
    </source>
</evidence>
<gene>
    <name evidence="3" type="ORF">RM780_15135</name>
</gene>